<sequence length="267" mass="30025">MRLSDVLSKPITTDYVQIEGFLGSRKLKTGNSKKIAVGKVALNYYCNNCGDQRTFYSGEDLFCIGVNEKTVSIDCVLECPRCGASVQMWFLLECREEDNIHSQYPYVRIAKRSEKFSEAVSFNTETYGDFTDALEKAKKAAREGFGAGSIVYLRKVFERIITQTAEAANPPIETRKANGNLKPFIQILTPVKDQCNIIPSEFAEDGYKLFGELSDVVHGDYDEDEALQKFDAFYRLVTGVLEKIKTNRELMEAIGTLGWHTGGEENE</sequence>
<comment type="caution">
    <text evidence="1">The sequence shown here is derived from an EMBL/GenBank/DDBJ whole genome shotgun (WGS) entry which is preliminary data.</text>
</comment>
<proteinExistence type="predicted"/>
<dbReference type="GeneID" id="66578681"/>
<dbReference type="Proteomes" id="UP000265489">
    <property type="component" value="Unassembled WGS sequence"/>
</dbReference>
<name>A0A395WAB1_9FIRM</name>
<dbReference type="AlphaFoldDB" id="A0A395WAB1"/>
<gene>
    <name evidence="1" type="ORF">DWW32_05480</name>
</gene>
<evidence type="ECO:0000313" key="2">
    <source>
        <dbReference type="Proteomes" id="UP000265489"/>
    </source>
</evidence>
<evidence type="ECO:0000313" key="1">
    <source>
        <dbReference type="EMBL" id="RGU91853.1"/>
    </source>
</evidence>
<organism evidence="1 2">
    <name type="scientific">Holdemanella biformis</name>
    <dbReference type="NCBI Taxonomy" id="1735"/>
    <lineage>
        <taxon>Bacteria</taxon>
        <taxon>Bacillati</taxon>
        <taxon>Bacillota</taxon>
        <taxon>Erysipelotrichia</taxon>
        <taxon>Erysipelotrichales</taxon>
        <taxon>Erysipelotrichaceae</taxon>
        <taxon>Holdemanella</taxon>
    </lineage>
</organism>
<dbReference type="RefSeq" id="WP_118325057.1">
    <property type="nucleotide sequence ID" value="NZ_QRYH01000002.1"/>
</dbReference>
<reference evidence="1 2" key="1">
    <citation type="submission" date="2018-08" db="EMBL/GenBank/DDBJ databases">
        <title>A genome reference for cultivated species of the human gut microbiota.</title>
        <authorList>
            <person name="Zou Y."/>
            <person name="Xue W."/>
            <person name="Luo G."/>
        </authorList>
    </citation>
    <scope>NUCLEOTIDE SEQUENCE [LARGE SCALE GENOMIC DNA]</scope>
    <source>
        <strain evidence="1 2">AF15-20</strain>
    </source>
</reference>
<accession>A0A395WAB1</accession>
<protein>
    <recommendedName>
        <fullName evidence="3">DUF4145 domain-containing protein</fullName>
    </recommendedName>
</protein>
<dbReference type="EMBL" id="QRYQ01000008">
    <property type="protein sequence ID" value="RGU91853.1"/>
    <property type="molecule type" value="Genomic_DNA"/>
</dbReference>
<evidence type="ECO:0008006" key="3">
    <source>
        <dbReference type="Google" id="ProtNLM"/>
    </source>
</evidence>